<proteinExistence type="predicted"/>
<dbReference type="Proteomes" id="UP000187735">
    <property type="component" value="Chromosome"/>
</dbReference>
<evidence type="ECO:0000313" key="1">
    <source>
        <dbReference type="EMBL" id="APZ90805.1"/>
    </source>
</evidence>
<dbReference type="OrthoDB" id="213867at2"/>
<accession>A0A1P8W9S6</accession>
<sequence>MNQSTRSTVLTLVVGCVLGAGITFLTPQQELKATSAHGNDKFSMCTVPITTLAETDAIFVLDHLTGVLRGGYLNSTTGGFSHGYARNVALDFAVNPATPEPKYVIVSGPAQMRASGGTPPANGLLYIGELTSGKVIAYSFARPSGRGAAAMLEVRPIDAFLFREAVGG</sequence>
<dbReference type="EMBL" id="CP017641">
    <property type="protein sequence ID" value="APZ90805.1"/>
    <property type="molecule type" value="Genomic_DNA"/>
</dbReference>
<reference evidence="1 2" key="1">
    <citation type="journal article" date="2016" name="Front. Microbiol.">
        <title>Fuerstia marisgermanicae gen. nov., sp. nov., an Unusual Member of the Phylum Planctomycetes from the German Wadden Sea.</title>
        <authorList>
            <person name="Kohn T."/>
            <person name="Heuer A."/>
            <person name="Jogler M."/>
            <person name="Vollmers J."/>
            <person name="Boedeker C."/>
            <person name="Bunk B."/>
            <person name="Rast P."/>
            <person name="Borchert D."/>
            <person name="Glockner I."/>
            <person name="Freese H.M."/>
            <person name="Klenk H.P."/>
            <person name="Overmann J."/>
            <person name="Kaster A.K."/>
            <person name="Rohde M."/>
            <person name="Wiegand S."/>
            <person name="Jogler C."/>
        </authorList>
    </citation>
    <scope>NUCLEOTIDE SEQUENCE [LARGE SCALE GENOMIC DNA]</scope>
    <source>
        <strain evidence="1 2">NH11</strain>
    </source>
</reference>
<dbReference type="RefSeq" id="WP_077022651.1">
    <property type="nucleotide sequence ID" value="NZ_CP017641.1"/>
</dbReference>
<keyword evidence="2" id="KW-1185">Reference proteome</keyword>
<name>A0A1P8W9S6_9PLAN</name>
<gene>
    <name evidence="1" type="ORF">Fuma_00389</name>
</gene>
<organism evidence="1 2">
    <name type="scientific">Fuerstiella marisgermanici</name>
    <dbReference type="NCBI Taxonomy" id="1891926"/>
    <lineage>
        <taxon>Bacteria</taxon>
        <taxon>Pseudomonadati</taxon>
        <taxon>Planctomycetota</taxon>
        <taxon>Planctomycetia</taxon>
        <taxon>Planctomycetales</taxon>
        <taxon>Planctomycetaceae</taxon>
        <taxon>Fuerstiella</taxon>
    </lineage>
</organism>
<evidence type="ECO:0000313" key="2">
    <source>
        <dbReference type="Proteomes" id="UP000187735"/>
    </source>
</evidence>
<protein>
    <submittedName>
        <fullName evidence="1">Uncharacterized protein</fullName>
    </submittedName>
</protein>
<dbReference type="AlphaFoldDB" id="A0A1P8W9S6"/>
<dbReference type="KEGG" id="fmr:Fuma_00389"/>